<accession>A0A8J6A4M8</accession>
<organism evidence="2 3">
    <name type="scientific">Galemys pyrenaicus</name>
    <name type="common">Iberian desman</name>
    <name type="synonym">Pyrenean desman</name>
    <dbReference type="NCBI Taxonomy" id="202257"/>
    <lineage>
        <taxon>Eukaryota</taxon>
        <taxon>Metazoa</taxon>
        <taxon>Chordata</taxon>
        <taxon>Craniata</taxon>
        <taxon>Vertebrata</taxon>
        <taxon>Euteleostomi</taxon>
        <taxon>Mammalia</taxon>
        <taxon>Eutheria</taxon>
        <taxon>Laurasiatheria</taxon>
        <taxon>Eulipotyphla</taxon>
        <taxon>Talpidae</taxon>
        <taxon>Galemys</taxon>
    </lineage>
</organism>
<dbReference type="Proteomes" id="UP000700334">
    <property type="component" value="Unassembled WGS sequence"/>
</dbReference>
<keyword evidence="3" id="KW-1185">Reference proteome</keyword>
<evidence type="ECO:0000313" key="3">
    <source>
        <dbReference type="Proteomes" id="UP000700334"/>
    </source>
</evidence>
<protein>
    <submittedName>
        <fullName evidence="2">Uncharacterized protein</fullName>
    </submittedName>
</protein>
<sequence>MMGPLPPCVVDCGTQYTKFSYAEFANPDFMESIPNVEGLWNCPTNVWCQETPGCSRILAFMTDFKRMVDARLKPTEAPPPPVYLTLLAALLLLPLLTLVSTVGPVGPGVLMMLPI</sequence>
<proteinExistence type="predicted"/>
<gene>
    <name evidence="2" type="ORF">J0S82_003713</name>
</gene>
<evidence type="ECO:0000256" key="1">
    <source>
        <dbReference type="SAM" id="Phobius"/>
    </source>
</evidence>
<keyword evidence="1" id="KW-1133">Transmembrane helix</keyword>
<feature type="transmembrane region" description="Helical" evidence="1">
    <location>
        <begin position="82"/>
        <end position="113"/>
    </location>
</feature>
<dbReference type="AlphaFoldDB" id="A0A8J6A4M8"/>
<reference evidence="2" key="1">
    <citation type="journal article" date="2021" name="Evol. Appl.">
        <title>The genome of the Pyrenean desman and the effects of bottlenecks and inbreeding on the genomic landscape of an endangered species.</title>
        <authorList>
            <person name="Escoda L."/>
            <person name="Castresana J."/>
        </authorList>
    </citation>
    <scope>NUCLEOTIDE SEQUENCE</scope>
    <source>
        <strain evidence="2">IBE-C5619</strain>
    </source>
</reference>
<dbReference type="OrthoDB" id="421448at2759"/>
<keyword evidence="1" id="KW-0812">Transmembrane</keyword>
<comment type="caution">
    <text evidence="2">The sequence shown here is derived from an EMBL/GenBank/DDBJ whole genome shotgun (WGS) entry which is preliminary data.</text>
</comment>
<keyword evidence="1" id="KW-0472">Membrane</keyword>
<name>A0A8J6A4M8_GALPY</name>
<evidence type="ECO:0000313" key="2">
    <source>
        <dbReference type="EMBL" id="KAG8514113.1"/>
    </source>
</evidence>
<dbReference type="EMBL" id="JAGFMF010011752">
    <property type="protein sequence ID" value="KAG8514113.1"/>
    <property type="molecule type" value="Genomic_DNA"/>
</dbReference>